<evidence type="ECO:0000313" key="2">
    <source>
        <dbReference type="Proteomes" id="UP000266340"/>
    </source>
</evidence>
<dbReference type="Pfam" id="PF13416">
    <property type="entry name" value="SBP_bac_8"/>
    <property type="match status" value="1"/>
</dbReference>
<name>A0A398CN30_9BACL</name>
<keyword evidence="2" id="KW-1185">Reference proteome</keyword>
<dbReference type="EMBL" id="QXJM01000029">
    <property type="protein sequence ID" value="RIE03885.1"/>
    <property type="molecule type" value="Genomic_DNA"/>
</dbReference>
<gene>
    <name evidence="1" type="ORF">D3H35_07910</name>
</gene>
<dbReference type="AlphaFoldDB" id="A0A398CN30"/>
<dbReference type="Gene3D" id="3.40.190.10">
    <property type="entry name" value="Periplasmic binding protein-like II"/>
    <property type="match status" value="1"/>
</dbReference>
<dbReference type="PANTHER" id="PTHR43649:SF12">
    <property type="entry name" value="DIACETYLCHITOBIOSE BINDING PROTEIN DASA"/>
    <property type="match status" value="1"/>
</dbReference>
<accession>A0A398CN30</accession>
<reference evidence="1 2" key="1">
    <citation type="submission" date="2018-09" db="EMBL/GenBank/DDBJ databases">
        <title>Cohnella cavernae sp. nov., isolated from a karst cave.</title>
        <authorList>
            <person name="Zhu H."/>
        </authorList>
    </citation>
    <scope>NUCLEOTIDE SEQUENCE [LARGE SCALE GENOMIC DNA]</scope>
    <source>
        <strain evidence="1 2">K2E09-144</strain>
    </source>
</reference>
<dbReference type="SUPFAM" id="SSF53850">
    <property type="entry name" value="Periplasmic binding protein-like II"/>
    <property type="match status" value="1"/>
</dbReference>
<dbReference type="PANTHER" id="PTHR43649">
    <property type="entry name" value="ARABINOSE-BINDING PROTEIN-RELATED"/>
    <property type="match status" value="1"/>
</dbReference>
<dbReference type="Proteomes" id="UP000266340">
    <property type="component" value="Unassembled WGS sequence"/>
</dbReference>
<dbReference type="InterPro" id="IPR006059">
    <property type="entry name" value="SBP"/>
</dbReference>
<sequence length="511" mass="56315">MPPKGTKYKQPLLLPNRLASFDRQRKPVAQLPRSDYSINRILLQNIQRKRGVALKSSKASSSLILLLCLLLLSACSQDGKKLKPFDPKKSTRIKIMYDSPGYYDQDYGRYLSAKYPNLEVEVASTDTLFGKPSSEYKKFIQNENPDVLLLTPDLYEEYVLAGKLMPLDELITQDAFDIENIQPFIVEYLKEKGEGKIYGLANSFYSLGLYYNIDLFRKHGIETPRNGMTWEEVAALAGRFPHSGSGDDRVYGLQVDGDYSPALNLLLSLTGTQNLRLVDKDGSKLLLDTASVKSAYEKTVDMLASGSLYADPIDKTLQIGDTLEGFLERDPFLMNKVAMTIRPSWYMSDIRGFSSGPKKHKPASYGVATVPVDPSNPGASAHVGLSKIFCVSASASNPGAAWEFVKYVNGGELAAIKSKTDLPELPARTAAKEDKDGRSLEAFYSLKPNISFHPLTEDVPRAFLLDWDKTVSEQTTAAIEGKISSEAALKSIQSEGQAKLAKAGSAESKKS</sequence>
<protein>
    <submittedName>
        <fullName evidence="1">Extracellular solute-binding protein</fullName>
    </submittedName>
</protein>
<evidence type="ECO:0000313" key="1">
    <source>
        <dbReference type="EMBL" id="RIE03885.1"/>
    </source>
</evidence>
<organism evidence="1 2">
    <name type="scientific">Cohnella faecalis</name>
    <dbReference type="NCBI Taxonomy" id="2315694"/>
    <lineage>
        <taxon>Bacteria</taxon>
        <taxon>Bacillati</taxon>
        <taxon>Bacillota</taxon>
        <taxon>Bacilli</taxon>
        <taxon>Bacillales</taxon>
        <taxon>Paenibacillaceae</taxon>
        <taxon>Cohnella</taxon>
    </lineage>
</organism>
<proteinExistence type="predicted"/>
<comment type="caution">
    <text evidence="1">The sequence shown here is derived from an EMBL/GenBank/DDBJ whole genome shotgun (WGS) entry which is preliminary data.</text>
</comment>
<dbReference type="InterPro" id="IPR050490">
    <property type="entry name" value="Bact_solute-bd_prot1"/>
</dbReference>